<feature type="non-terminal residue" evidence="4">
    <location>
        <position position="887"/>
    </location>
</feature>
<dbReference type="Gene3D" id="3.40.50.1580">
    <property type="entry name" value="Nucleoside phosphorylase domain"/>
    <property type="match status" value="1"/>
</dbReference>
<dbReference type="EMBL" id="SPNV01000484">
    <property type="protein sequence ID" value="KAF5855181.1"/>
    <property type="molecule type" value="Genomic_DNA"/>
</dbReference>
<dbReference type="InterPro" id="IPR027417">
    <property type="entry name" value="P-loop_NTPase"/>
</dbReference>
<evidence type="ECO:0000256" key="2">
    <source>
        <dbReference type="SAM" id="MobiDB-lite"/>
    </source>
</evidence>
<evidence type="ECO:0000256" key="1">
    <source>
        <dbReference type="ARBA" id="ARBA00022737"/>
    </source>
</evidence>
<protein>
    <recommendedName>
        <fullName evidence="3">NACHT domain-containing protein</fullName>
    </recommendedName>
</protein>
<dbReference type="PROSITE" id="PS50837">
    <property type="entry name" value="NACHT"/>
    <property type="match status" value="1"/>
</dbReference>
<dbReference type="InterPro" id="IPR056884">
    <property type="entry name" value="NPHP3-like_N"/>
</dbReference>
<keyword evidence="5" id="KW-1185">Reference proteome</keyword>
<dbReference type="SUPFAM" id="SSF52540">
    <property type="entry name" value="P-loop containing nucleoside triphosphate hydrolases"/>
    <property type="match status" value="1"/>
</dbReference>
<comment type="caution">
    <text evidence="4">The sequence shown here is derived from an EMBL/GenBank/DDBJ whole genome shotgun (WGS) entry which is preliminary data.</text>
</comment>
<feature type="region of interest" description="Disordered" evidence="2">
    <location>
        <begin position="1"/>
        <end position="38"/>
    </location>
</feature>
<dbReference type="InterPro" id="IPR007111">
    <property type="entry name" value="NACHT_NTPase"/>
</dbReference>
<dbReference type="Gene3D" id="3.40.50.300">
    <property type="entry name" value="P-loop containing nucleotide triphosphate hydrolases"/>
    <property type="match status" value="1"/>
</dbReference>
<dbReference type="Pfam" id="PF01048">
    <property type="entry name" value="PNP_UDP_1"/>
    <property type="match status" value="1"/>
</dbReference>
<dbReference type="AlphaFoldDB" id="A0A8H6E0J6"/>
<dbReference type="Pfam" id="PF24883">
    <property type="entry name" value="NPHP3_N"/>
    <property type="match status" value="1"/>
</dbReference>
<dbReference type="GO" id="GO:0009116">
    <property type="term" value="P:nucleoside metabolic process"/>
    <property type="evidence" value="ECO:0007669"/>
    <property type="project" value="InterPro"/>
</dbReference>
<reference evidence="4 5" key="1">
    <citation type="submission" date="2019-04" db="EMBL/GenBank/DDBJ databases">
        <title>Aspergillus burnettii sp. nov., novel species from soil in southeast Queensland.</title>
        <authorList>
            <person name="Gilchrist C.L.M."/>
            <person name="Pitt J.I."/>
            <person name="Lange L."/>
            <person name="Lacey H.J."/>
            <person name="Vuong D."/>
            <person name="Midgley D.J."/>
            <person name="Greenfield P."/>
            <person name="Bradbury M."/>
            <person name="Lacey E."/>
            <person name="Busk P.K."/>
            <person name="Pilgaard B."/>
            <person name="Chooi Y.H."/>
            <person name="Piggott A.M."/>
        </authorList>
    </citation>
    <scope>NUCLEOTIDE SEQUENCE [LARGE SCALE GENOMIC DNA]</scope>
    <source>
        <strain evidence="4 5">FRR 5400</strain>
    </source>
</reference>
<evidence type="ECO:0000259" key="3">
    <source>
        <dbReference type="PROSITE" id="PS50837"/>
    </source>
</evidence>
<name>A0A8H6E0J6_PETAA</name>
<feature type="domain" description="NACHT" evidence="3">
    <location>
        <begin position="423"/>
        <end position="572"/>
    </location>
</feature>
<dbReference type="PANTHER" id="PTHR46082:SF11">
    <property type="entry name" value="AAA+ ATPASE DOMAIN-CONTAINING PROTEIN-RELATED"/>
    <property type="match status" value="1"/>
</dbReference>
<keyword evidence="1" id="KW-0677">Repeat</keyword>
<dbReference type="SUPFAM" id="SSF53167">
    <property type="entry name" value="Purine and uridine phosphorylases"/>
    <property type="match status" value="1"/>
</dbReference>
<proteinExistence type="predicted"/>
<dbReference type="PANTHER" id="PTHR46082">
    <property type="entry name" value="ATP/GTP-BINDING PROTEIN-RELATED"/>
    <property type="match status" value="1"/>
</dbReference>
<accession>A0A8H6E0J6</accession>
<dbReference type="InterPro" id="IPR053137">
    <property type="entry name" value="NLR-like"/>
</dbReference>
<organism evidence="4 5">
    <name type="scientific">Petromyces alliaceus</name>
    <name type="common">Aspergillus alliaceus</name>
    <dbReference type="NCBI Taxonomy" id="209559"/>
    <lineage>
        <taxon>Eukaryota</taxon>
        <taxon>Fungi</taxon>
        <taxon>Dikarya</taxon>
        <taxon>Ascomycota</taxon>
        <taxon>Pezizomycotina</taxon>
        <taxon>Eurotiomycetes</taxon>
        <taxon>Eurotiomycetidae</taxon>
        <taxon>Eurotiales</taxon>
        <taxon>Aspergillaceae</taxon>
        <taxon>Aspergillus</taxon>
        <taxon>Aspergillus subgen. Circumdati</taxon>
    </lineage>
</organism>
<evidence type="ECO:0000313" key="5">
    <source>
        <dbReference type="Proteomes" id="UP000541154"/>
    </source>
</evidence>
<dbReference type="InterPro" id="IPR000845">
    <property type="entry name" value="Nucleoside_phosphorylase_d"/>
</dbReference>
<dbReference type="Proteomes" id="UP000541154">
    <property type="component" value="Unassembled WGS sequence"/>
</dbReference>
<sequence>MPEKKRTISTYQPSVGKRQRRSPVSSETANEEASSDEVEQISPESITIAIFCALVYEAVAVRYTLDEEYSCRPKGIGPKKYVYSFGRIAEHKVVIARPYQMGTIEAAHCATAVSQQFPNVRLALMVGIGAGIPNLPKHDIRLGDLAISIPQDGHPGVIQYDFVKYEQGGVAQKGYLNKPPPILISADGSLQEDELMEKHPLKKILRKITKIPKFARPRTDDILFDINFHHINEGSDCSECVASSERRILLRSPRSDHQPIIHRGLILSGNGVVKNPQGRDELRRGYSNAVCFEMEAAGIMDEIPCLVVRGICDYADTHKQDSWHYYAAAVAAAYCRALLCKVDSQEVEETRSMREVIKDMKGLIAESVVDNIDQNIIFKKLHPIKEASFDSYMEDDEGQCLSGTRTEILAQVSQWGLSLSSPYIFWLNGMAGTGKSTISRTLGALFKGKKILGASFFFKRGEGNRGSAKRLFATIAWQLLAKFPELAASIKTALNNDPDITVKSLKEQFDKLVLNPLRDLEEKGQRDERIVLIIDALDECESPKDIGSIIQLLPRLKQLEAIQIRIFLTSRPELPTVLGFREVEETDRQDLILHEIPEPIIAHDIALFLTHRFLEIRKKHLLPNSWPRDQDIQKLAKTAVPLFILAATVCRFIEDMKWSPQERLSEFLRDPATKSASLMDRTYLPILTQLLTGQNDNESQQLKQEFHGILGVIIVLASPLSVNALANLIGKPIFLIQRRVEVFRSVLNVPSDLDMPVRLLHLSFRDFLISTDGDLHIDEKDTHAKIALHCLRVMENQLIHNICGLASYGTERKDIDPPVIKQHLTAELQYSSRYWVYHLEQSEGHISEFEILSFLKRHFLHWLEALTLIESISDAVEMIDTLKSSTW</sequence>
<dbReference type="GO" id="GO:0003824">
    <property type="term" value="F:catalytic activity"/>
    <property type="evidence" value="ECO:0007669"/>
    <property type="project" value="InterPro"/>
</dbReference>
<evidence type="ECO:0000313" key="4">
    <source>
        <dbReference type="EMBL" id="KAF5855181.1"/>
    </source>
</evidence>
<dbReference type="InterPro" id="IPR035994">
    <property type="entry name" value="Nucleoside_phosphorylase_sf"/>
</dbReference>
<feature type="compositionally biased region" description="Acidic residues" evidence="2">
    <location>
        <begin position="29"/>
        <end position="38"/>
    </location>
</feature>
<gene>
    <name evidence="4" type="ORF">ETB97_009747</name>
</gene>